<protein>
    <submittedName>
        <fullName evidence="8">Sporulation protein</fullName>
    </submittedName>
</protein>
<evidence type="ECO:0000313" key="9">
    <source>
        <dbReference type="Proteomes" id="UP000605992"/>
    </source>
</evidence>
<dbReference type="Proteomes" id="UP000605992">
    <property type="component" value="Unassembled WGS sequence"/>
</dbReference>
<dbReference type="SUPFAM" id="SSF51126">
    <property type="entry name" value="Pectin lyase-like"/>
    <property type="match status" value="3"/>
</dbReference>
<feature type="domain" description="Carbohydrate-binding/sugar hydrolysis" evidence="7">
    <location>
        <begin position="156"/>
        <end position="306"/>
    </location>
</feature>
<dbReference type="EMBL" id="BOOR01000006">
    <property type="protein sequence ID" value="GII52607.1"/>
    <property type="molecule type" value="Genomic_DNA"/>
</dbReference>
<dbReference type="InterPro" id="IPR000641">
    <property type="entry name" value="CbxX/CfxQ"/>
</dbReference>
<dbReference type="FunFam" id="3.40.50.300:FF:000216">
    <property type="entry name" value="Type VII secretion ATPase EccA"/>
    <property type="match status" value="1"/>
</dbReference>
<evidence type="ECO:0000256" key="3">
    <source>
        <dbReference type="ARBA" id="ARBA00022741"/>
    </source>
</evidence>
<dbReference type="Pfam" id="PF00004">
    <property type="entry name" value="AAA"/>
    <property type="match status" value="1"/>
</dbReference>
<dbReference type="SMART" id="SM00382">
    <property type="entry name" value="AAA"/>
    <property type="match status" value="1"/>
</dbReference>
<dbReference type="AlphaFoldDB" id="A0A8J3UWC5"/>
<dbReference type="InterPro" id="IPR039448">
    <property type="entry name" value="Beta_helix"/>
</dbReference>
<dbReference type="Pfam" id="PF17866">
    <property type="entry name" value="AAA_lid_6"/>
    <property type="match status" value="1"/>
</dbReference>
<evidence type="ECO:0000256" key="2">
    <source>
        <dbReference type="ARBA" id="ARBA00022737"/>
    </source>
</evidence>
<dbReference type="InterPro" id="IPR006626">
    <property type="entry name" value="PbH1"/>
</dbReference>
<dbReference type="RefSeq" id="WP_203942888.1">
    <property type="nucleotide sequence ID" value="NZ_BOOR01000006.1"/>
</dbReference>
<evidence type="ECO:0000256" key="1">
    <source>
        <dbReference type="ARBA" id="ARBA00010378"/>
    </source>
</evidence>
<dbReference type="CDD" id="cd00009">
    <property type="entry name" value="AAA"/>
    <property type="match status" value="1"/>
</dbReference>
<dbReference type="Pfam" id="PF13229">
    <property type="entry name" value="Beta_helix"/>
    <property type="match status" value="2"/>
</dbReference>
<keyword evidence="3" id="KW-0547">Nucleotide-binding</keyword>
<accession>A0A8J3UWC5</accession>
<dbReference type="SUPFAM" id="SSF52540">
    <property type="entry name" value="P-loop containing nucleoside triphosphate hydrolases"/>
    <property type="match status" value="1"/>
</dbReference>
<dbReference type="InterPro" id="IPR041627">
    <property type="entry name" value="AAA_lid_6"/>
</dbReference>
<dbReference type="PANTHER" id="PTHR43392">
    <property type="entry name" value="AAA-TYPE ATPASE FAMILY PROTEIN / ANKYRIN REPEAT FAMILY PROTEIN"/>
    <property type="match status" value="1"/>
</dbReference>
<evidence type="ECO:0000259" key="7">
    <source>
        <dbReference type="SMART" id="SM00722"/>
    </source>
</evidence>
<feature type="region of interest" description="Disordered" evidence="5">
    <location>
        <begin position="544"/>
        <end position="586"/>
    </location>
</feature>
<dbReference type="SMART" id="SM00722">
    <property type="entry name" value="CASH"/>
    <property type="match status" value="2"/>
</dbReference>
<proteinExistence type="inferred from homology"/>
<feature type="domain" description="Carbohydrate-binding/sugar hydrolysis" evidence="7">
    <location>
        <begin position="350"/>
        <end position="489"/>
    </location>
</feature>
<comment type="caution">
    <text evidence="8">The sequence shown here is derived from an EMBL/GenBank/DDBJ whole genome shotgun (WGS) entry which is preliminary data.</text>
</comment>
<evidence type="ECO:0000313" key="8">
    <source>
        <dbReference type="EMBL" id="GII52607.1"/>
    </source>
</evidence>
<dbReference type="InterPro" id="IPR027417">
    <property type="entry name" value="P-loop_NTPase"/>
</dbReference>
<dbReference type="GO" id="GO:0005524">
    <property type="term" value="F:ATP binding"/>
    <property type="evidence" value="ECO:0007669"/>
    <property type="project" value="UniProtKB-KW"/>
</dbReference>
<gene>
    <name evidence="8" type="ORF">Pth03_09960</name>
</gene>
<comment type="similarity">
    <text evidence="1">Belongs to the CbxX/CfxQ family.</text>
</comment>
<feature type="region of interest" description="Disordered" evidence="5">
    <location>
        <begin position="124"/>
        <end position="145"/>
    </location>
</feature>
<dbReference type="InterPro" id="IPR003593">
    <property type="entry name" value="AAA+_ATPase"/>
</dbReference>
<evidence type="ECO:0000256" key="4">
    <source>
        <dbReference type="ARBA" id="ARBA00022840"/>
    </source>
</evidence>
<dbReference type="Gene3D" id="1.10.8.60">
    <property type="match status" value="1"/>
</dbReference>
<evidence type="ECO:0000256" key="5">
    <source>
        <dbReference type="SAM" id="MobiDB-lite"/>
    </source>
</evidence>
<keyword evidence="4" id="KW-0067">ATP-binding</keyword>
<dbReference type="InterPro" id="IPR012334">
    <property type="entry name" value="Pectin_lyas_fold"/>
</dbReference>
<dbReference type="InterPro" id="IPR006633">
    <property type="entry name" value="Carb-bd_sugar_hydrolysis-dom"/>
</dbReference>
<dbReference type="InterPro" id="IPR050773">
    <property type="entry name" value="CbxX/CfxQ_RuBisCO_ESX"/>
</dbReference>
<dbReference type="InterPro" id="IPR003959">
    <property type="entry name" value="ATPase_AAA_core"/>
</dbReference>
<keyword evidence="9" id="KW-1185">Reference proteome</keyword>
<dbReference type="SMART" id="SM00710">
    <property type="entry name" value="PbH1"/>
    <property type="match status" value="15"/>
</dbReference>
<sequence>MLTQQGRVHAVGPKGRGVHRTIGDAVRAAAPGDTVLIAPGRYAEAVTLGRGVRLMAEHGARSVVLAAPAGAGPALTVEGPDCAAHDLVLEGADPGAPVVSVAPAAGLLMSGCLARGGRIEVRGAEEHTAGEAPEDEDLRDPAGPSPAAAVLLRDCRLEGARLAAVHLSGAAAARIEDTVVTAVDGTGLVLSGTARLDAVRLRLDGVSGSGIRLRGRARLRLDDSVVHHAGRTGLLLEDGSRVSADDTRIDAAGEAGVHVTGSAQADLVNCRITQTGASGLVVRDDGGLVARGCTVVNATANGLLVTDAARAEMTDCRLDRSGYSAIHLGGSATAKLSDCRVRESAEHGVHLTGAARVELTDCGIAEVTMDGVTVAEQSAATLTGCRISAGGTGVRVASPVGSHAEHCTVTGTGHTGVEVAEGAKATLEGNRIVRTGAAGIVVDSRADATVTGGSVEDCAGCGIVVWTGARPTVTGLRIERPAKNGIYLAEGASGTFTSCDVVRTGFPALHVAAKADPVFRRCRVRDSAEAIGVVDGAAPVFDDCSLGDGAPPQATASQPSVSGPPAGSAASAASAGEAHEKEEPEEHLDDLLGELGQLVGLDGVKRDVGSLVKLMQTVRRREEAGLPAPPLSRHLVFAGNPGTGKTTVARLYGRLLKALNLLRRGHLVEVDRSALVGEYVGHTGPKTTAAFNRALGGVLFIDEAYSLVPAGGGTDFGLEAVATLVKLMEDHRDDVVVIVAGYPADMVRFIESNPGLSSRFNRTLLFEDYDADELVAIVEHQAREHLYELTEAARAELARLFERMPRGPGFGNGRWARQAFQEMTERQAQRVAELEDPTPELLMCIEVEDLPRLAGTS</sequence>
<dbReference type="InterPro" id="IPR011050">
    <property type="entry name" value="Pectin_lyase_fold/virulence"/>
</dbReference>
<feature type="compositionally biased region" description="Low complexity" evidence="5">
    <location>
        <begin position="556"/>
        <end position="576"/>
    </location>
</feature>
<keyword evidence="2" id="KW-0677">Repeat</keyword>
<dbReference type="PANTHER" id="PTHR43392:SF2">
    <property type="entry name" value="AAA-TYPE ATPASE FAMILY PROTEIN _ ANKYRIN REPEAT FAMILY PROTEIN"/>
    <property type="match status" value="1"/>
</dbReference>
<reference evidence="8" key="1">
    <citation type="submission" date="2021-01" db="EMBL/GenBank/DDBJ databases">
        <title>Whole genome shotgun sequence of Planotetraspora thailandica NBRC 104271.</title>
        <authorList>
            <person name="Komaki H."/>
            <person name="Tamura T."/>
        </authorList>
    </citation>
    <scope>NUCLEOTIDE SEQUENCE</scope>
    <source>
        <strain evidence="8">NBRC 104271</strain>
    </source>
</reference>
<evidence type="ECO:0000259" key="6">
    <source>
        <dbReference type="SMART" id="SM00382"/>
    </source>
</evidence>
<dbReference type="PRINTS" id="PR00819">
    <property type="entry name" value="CBXCFQXSUPER"/>
</dbReference>
<organism evidence="8 9">
    <name type="scientific">Planotetraspora thailandica</name>
    <dbReference type="NCBI Taxonomy" id="487172"/>
    <lineage>
        <taxon>Bacteria</taxon>
        <taxon>Bacillati</taxon>
        <taxon>Actinomycetota</taxon>
        <taxon>Actinomycetes</taxon>
        <taxon>Streptosporangiales</taxon>
        <taxon>Streptosporangiaceae</taxon>
        <taxon>Planotetraspora</taxon>
    </lineage>
</organism>
<dbReference type="Gene3D" id="3.40.50.300">
    <property type="entry name" value="P-loop containing nucleotide triphosphate hydrolases"/>
    <property type="match status" value="1"/>
</dbReference>
<feature type="domain" description="AAA+ ATPase" evidence="6">
    <location>
        <begin position="631"/>
        <end position="770"/>
    </location>
</feature>
<name>A0A8J3UWC5_9ACTN</name>
<dbReference type="GO" id="GO:0016887">
    <property type="term" value="F:ATP hydrolysis activity"/>
    <property type="evidence" value="ECO:0007669"/>
    <property type="project" value="InterPro"/>
</dbReference>
<dbReference type="Gene3D" id="2.160.20.10">
    <property type="entry name" value="Single-stranded right-handed beta-helix, Pectin lyase-like"/>
    <property type="match status" value="2"/>
</dbReference>